<dbReference type="AlphaFoldDB" id="A0A426YLW2"/>
<evidence type="ECO:0000313" key="2">
    <source>
        <dbReference type="Proteomes" id="UP000287651"/>
    </source>
</evidence>
<protein>
    <submittedName>
        <fullName evidence="1">Uncharacterized protein</fullName>
    </submittedName>
</protein>
<comment type="caution">
    <text evidence="1">The sequence shown here is derived from an EMBL/GenBank/DDBJ whole genome shotgun (WGS) entry which is preliminary data.</text>
</comment>
<dbReference type="Proteomes" id="UP000287651">
    <property type="component" value="Unassembled WGS sequence"/>
</dbReference>
<sequence length="67" mass="7284">MNIAPLTVKKDALYWLSRSRTVAPTAGWPQTVTPTEGLAACGHPYRQPAISGYRLRAAFAVNLSKNV</sequence>
<evidence type="ECO:0000313" key="1">
    <source>
        <dbReference type="EMBL" id="RRT52715.1"/>
    </source>
</evidence>
<dbReference type="EMBL" id="AMZH03011523">
    <property type="protein sequence ID" value="RRT52715.1"/>
    <property type="molecule type" value="Genomic_DNA"/>
</dbReference>
<organism evidence="1 2">
    <name type="scientific">Ensete ventricosum</name>
    <name type="common">Abyssinian banana</name>
    <name type="synonym">Musa ensete</name>
    <dbReference type="NCBI Taxonomy" id="4639"/>
    <lineage>
        <taxon>Eukaryota</taxon>
        <taxon>Viridiplantae</taxon>
        <taxon>Streptophyta</taxon>
        <taxon>Embryophyta</taxon>
        <taxon>Tracheophyta</taxon>
        <taxon>Spermatophyta</taxon>
        <taxon>Magnoliopsida</taxon>
        <taxon>Liliopsida</taxon>
        <taxon>Zingiberales</taxon>
        <taxon>Musaceae</taxon>
        <taxon>Ensete</taxon>
    </lineage>
</organism>
<name>A0A426YLW2_ENSVE</name>
<accession>A0A426YLW2</accession>
<reference evidence="1 2" key="1">
    <citation type="journal article" date="2014" name="Agronomy (Basel)">
        <title>A Draft Genome Sequence for Ensete ventricosum, the Drought-Tolerant Tree Against Hunger.</title>
        <authorList>
            <person name="Harrison J."/>
            <person name="Moore K.A."/>
            <person name="Paszkiewicz K."/>
            <person name="Jones T."/>
            <person name="Grant M."/>
            <person name="Ambacheew D."/>
            <person name="Muzemil S."/>
            <person name="Studholme D.J."/>
        </authorList>
    </citation>
    <scope>NUCLEOTIDE SEQUENCE [LARGE SCALE GENOMIC DNA]</scope>
</reference>
<gene>
    <name evidence="1" type="ORF">B296_00050294</name>
</gene>
<proteinExistence type="predicted"/>